<evidence type="ECO:0000313" key="9">
    <source>
        <dbReference type="Proteomes" id="UP001196661"/>
    </source>
</evidence>
<dbReference type="InterPro" id="IPR035872">
    <property type="entry name" value="EEVS-like"/>
</dbReference>
<dbReference type="Pfam" id="PF24621">
    <property type="entry name" value="DHQS_C"/>
    <property type="match status" value="1"/>
</dbReference>
<organism evidence="8 9">
    <name type="scientific">Leptothoe kymatousa TAU-MAC 1615</name>
    <dbReference type="NCBI Taxonomy" id="2364775"/>
    <lineage>
        <taxon>Bacteria</taxon>
        <taxon>Bacillati</taxon>
        <taxon>Cyanobacteriota</taxon>
        <taxon>Cyanophyceae</taxon>
        <taxon>Nodosilineales</taxon>
        <taxon>Cymatolegaceae</taxon>
        <taxon>Leptothoe</taxon>
        <taxon>Leptothoe kymatousa</taxon>
    </lineage>
</organism>
<evidence type="ECO:0000259" key="7">
    <source>
        <dbReference type="Pfam" id="PF24621"/>
    </source>
</evidence>
<evidence type="ECO:0000256" key="4">
    <source>
        <dbReference type="ARBA" id="ARBA00023027"/>
    </source>
</evidence>
<dbReference type="RefSeq" id="WP_215617972.1">
    <property type="nucleotide sequence ID" value="NZ_JADOER010000005.1"/>
</dbReference>
<evidence type="ECO:0000256" key="1">
    <source>
        <dbReference type="ARBA" id="ARBA00001911"/>
    </source>
</evidence>
<keyword evidence="4" id="KW-0520">NAD</keyword>
<dbReference type="PANTHER" id="PTHR43622">
    <property type="entry name" value="3-DEHYDROQUINATE SYNTHASE"/>
    <property type="match status" value="1"/>
</dbReference>
<dbReference type="SUPFAM" id="SSF56796">
    <property type="entry name" value="Dehydroquinate synthase-like"/>
    <property type="match status" value="1"/>
</dbReference>
<evidence type="ECO:0000259" key="6">
    <source>
        <dbReference type="Pfam" id="PF01761"/>
    </source>
</evidence>
<dbReference type="InterPro" id="IPR056179">
    <property type="entry name" value="DHQS_C"/>
</dbReference>
<dbReference type="Proteomes" id="UP001196661">
    <property type="component" value="Unassembled WGS sequence"/>
</dbReference>
<name>A0ABS5Y2J3_9CYAN</name>
<dbReference type="Gene3D" id="3.40.50.1970">
    <property type="match status" value="1"/>
</dbReference>
<dbReference type="InterPro" id="IPR050071">
    <property type="entry name" value="Dehydroquinate_synthase"/>
</dbReference>
<evidence type="ECO:0000256" key="2">
    <source>
        <dbReference type="ARBA" id="ARBA00022723"/>
    </source>
</evidence>
<feature type="domain" description="3-dehydroquinate synthase C-terminal" evidence="7">
    <location>
        <begin position="352"/>
        <end position="487"/>
    </location>
</feature>
<gene>
    <name evidence="8" type="ORF">IXB28_07615</name>
</gene>
<evidence type="ECO:0000256" key="5">
    <source>
        <dbReference type="ARBA" id="ARBA00023239"/>
    </source>
</evidence>
<keyword evidence="9" id="KW-1185">Reference proteome</keyword>
<protein>
    <submittedName>
        <fullName evidence="8">Sedoheptulose 7-phosphate cyclase</fullName>
    </submittedName>
</protein>
<keyword evidence="3" id="KW-0547">Nucleotide-binding</keyword>
<sequence>MANNTTSAVKAFISAYDSEPLTYTNLDDSLEAVCCRAFFRDLILAFVNSPAFSEELGKEFAAADAIAGLSACRSLRSCLNFSIGRFFGLLAEVISAFSPDAGTEWTQFATRVHQSNVGGNKLLERLLRSADSKFYQDLAANLVDENPHAIYPTSSYRESEAHVVSTGDDQIIEAVMTSRTFTSIRVVENCLDPEETVLRDMYIAHGRCVCLVDQNVESYYGEQIEQYFNHHGIHLEKLIYRAMEVDKGIHTVERMLGDFKMIGVCRNEPVLIIGGGVLTDTGGLACALYHRNTPYVMLSTSIVAGIDAGPSPRTCCDGFGYKNLFGAYHAPVLSLTDRSFFKTLRQGWLRHGIAEIIKMATVKNLELFEYLEQAGPELIETRFGTLNCEPNAKISVLSQKILGAALRSYVEAEYDNLYETHQCRPHAYGHTWSPGFEIEAGLLHGHAVAIGMGFGAYVSYRDNWITAEEFHRILKLISSFGLSLWNDVLLNKETVWASQEKIVEKRGGNLAAPLPKGAIGKCGYLNTMSQEELNEAINTYRQICQDYPRQGLGIDPLCSDVGLEDPSTVGHSLMETVKTHATETPEVLSPV</sequence>
<comment type="cofactor">
    <cofactor evidence="1">
        <name>NAD(+)</name>
        <dbReference type="ChEBI" id="CHEBI:57540"/>
    </cofactor>
</comment>
<keyword evidence="2" id="KW-0479">Metal-binding</keyword>
<dbReference type="Pfam" id="PF01761">
    <property type="entry name" value="DHQ_synthase"/>
    <property type="match status" value="1"/>
</dbReference>
<comment type="caution">
    <text evidence="8">The sequence shown here is derived from an EMBL/GenBank/DDBJ whole genome shotgun (WGS) entry which is preliminary data.</text>
</comment>
<evidence type="ECO:0000256" key="3">
    <source>
        <dbReference type="ARBA" id="ARBA00022741"/>
    </source>
</evidence>
<dbReference type="CDD" id="cd08199">
    <property type="entry name" value="EEVS"/>
    <property type="match status" value="1"/>
</dbReference>
<feature type="domain" description="3-dehydroquinate synthase N-terminal" evidence="6">
    <location>
        <begin position="241"/>
        <end position="346"/>
    </location>
</feature>
<reference evidence="8 9" key="1">
    <citation type="journal article" date="2021" name="Mar. Drugs">
        <title>Genome Reduction and Secondary Metabolism of the Marine Sponge-Associated Cyanobacterium Leptothoe.</title>
        <authorList>
            <person name="Konstantinou D."/>
            <person name="Popin R.V."/>
            <person name="Fewer D.P."/>
            <person name="Sivonen K."/>
            <person name="Gkelis S."/>
        </authorList>
    </citation>
    <scope>NUCLEOTIDE SEQUENCE [LARGE SCALE GENOMIC DNA]</scope>
    <source>
        <strain evidence="8 9">TAU-MAC 1615</strain>
    </source>
</reference>
<dbReference type="InterPro" id="IPR030960">
    <property type="entry name" value="DHQS/DOIS_N"/>
</dbReference>
<dbReference type="PANTHER" id="PTHR43622:SF3">
    <property type="entry name" value="2-EPI-5-EPI-VALIOLONE SYNTHASE"/>
    <property type="match status" value="1"/>
</dbReference>
<evidence type="ECO:0000313" key="8">
    <source>
        <dbReference type="EMBL" id="MBT9312069.1"/>
    </source>
</evidence>
<keyword evidence="5" id="KW-0456">Lyase</keyword>
<dbReference type="Gene3D" id="1.20.1090.10">
    <property type="entry name" value="Dehydroquinate synthase-like - alpha domain"/>
    <property type="match status" value="1"/>
</dbReference>
<accession>A0ABS5Y2J3</accession>
<dbReference type="EMBL" id="JADOER010000005">
    <property type="protein sequence ID" value="MBT9312069.1"/>
    <property type="molecule type" value="Genomic_DNA"/>
</dbReference>
<proteinExistence type="predicted"/>